<comment type="caution">
    <text evidence="2">The sequence shown here is derived from an EMBL/GenBank/DDBJ whole genome shotgun (WGS) entry which is preliminary data.</text>
</comment>
<evidence type="ECO:0000256" key="1">
    <source>
        <dbReference type="SAM" id="MobiDB-lite"/>
    </source>
</evidence>
<proteinExistence type="predicted"/>
<reference evidence="3" key="1">
    <citation type="journal article" date="2017" name="Plant J.">
        <title>The pomegranate (Punica granatum L.) genome and the genomics of punicalagin biosynthesis.</title>
        <authorList>
            <person name="Qin G."/>
            <person name="Xu C."/>
            <person name="Ming R."/>
            <person name="Tang H."/>
            <person name="Guyot R."/>
            <person name="Kramer E.M."/>
            <person name="Hu Y."/>
            <person name="Yi X."/>
            <person name="Qi Y."/>
            <person name="Xu X."/>
            <person name="Gao Z."/>
            <person name="Pan H."/>
            <person name="Jian J."/>
            <person name="Tian Y."/>
            <person name="Yue Z."/>
            <person name="Xu Y."/>
        </authorList>
    </citation>
    <scope>NUCLEOTIDE SEQUENCE [LARGE SCALE GENOMIC DNA]</scope>
    <source>
        <strain evidence="3">cv. Dabenzi</strain>
    </source>
</reference>
<sequence>MGSSPCRPKWVFYMITVHIGKSSTSMFGNGDVETLAGSRRHFHRGTPQCIVGNEEEKDERCGDLRGANKHNLQFKTEWRGRSQPSARKRTNLQPSQGQR</sequence>
<dbReference type="EMBL" id="MTKT01004624">
    <property type="protein sequence ID" value="OWM70374.1"/>
    <property type="molecule type" value="Genomic_DNA"/>
</dbReference>
<protein>
    <submittedName>
        <fullName evidence="2">Uncharacterized protein</fullName>
    </submittedName>
</protein>
<accession>A0A218WBX1</accession>
<feature type="region of interest" description="Disordered" evidence="1">
    <location>
        <begin position="72"/>
        <end position="99"/>
    </location>
</feature>
<evidence type="ECO:0000313" key="2">
    <source>
        <dbReference type="EMBL" id="OWM70374.1"/>
    </source>
</evidence>
<evidence type="ECO:0000313" key="3">
    <source>
        <dbReference type="Proteomes" id="UP000197138"/>
    </source>
</evidence>
<organism evidence="2 3">
    <name type="scientific">Punica granatum</name>
    <name type="common">Pomegranate</name>
    <dbReference type="NCBI Taxonomy" id="22663"/>
    <lineage>
        <taxon>Eukaryota</taxon>
        <taxon>Viridiplantae</taxon>
        <taxon>Streptophyta</taxon>
        <taxon>Embryophyta</taxon>
        <taxon>Tracheophyta</taxon>
        <taxon>Spermatophyta</taxon>
        <taxon>Magnoliopsida</taxon>
        <taxon>eudicotyledons</taxon>
        <taxon>Gunneridae</taxon>
        <taxon>Pentapetalae</taxon>
        <taxon>rosids</taxon>
        <taxon>malvids</taxon>
        <taxon>Myrtales</taxon>
        <taxon>Lythraceae</taxon>
        <taxon>Punica</taxon>
    </lineage>
</organism>
<dbReference type="Proteomes" id="UP000197138">
    <property type="component" value="Unassembled WGS sequence"/>
</dbReference>
<dbReference type="AlphaFoldDB" id="A0A218WBX1"/>
<name>A0A218WBX1_PUNGR</name>
<gene>
    <name evidence="2" type="ORF">CDL15_Pgr027330</name>
</gene>